<dbReference type="PANTHER" id="PTHR33564">
    <property type="entry name" value="TRANSMEMBRANE PROTEIN"/>
    <property type="match status" value="1"/>
</dbReference>
<evidence type="ECO:0000313" key="2">
    <source>
        <dbReference type="EMBL" id="KAK6915035.1"/>
    </source>
</evidence>
<keyword evidence="3" id="KW-1185">Reference proteome</keyword>
<dbReference type="Proteomes" id="UP001370490">
    <property type="component" value="Unassembled WGS sequence"/>
</dbReference>
<comment type="caution">
    <text evidence="2">The sequence shown here is derived from an EMBL/GenBank/DDBJ whole genome shotgun (WGS) entry which is preliminary data.</text>
</comment>
<sequence>MLTSFASLATHFLFPRTLALLFKQHNFPIHLFLLLQTGCLQFWVHSVFVATAIALSGTILLFTLSKTFPNSPFLENHNPHPSNQTLRSCLCSDEKKKEKKKKKVQFAKTVKDPIGNSEEFRKLQRKSSRIQRNCGNDIPGTRGIPENRVALYNGILRDRVHRMEYSC</sequence>
<feature type="transmembrane region" description="Helical" evidence="1">
    <location>
        <begin position="43"/>
        <end position="64"/>
    </location>
</feature>
<dbReference type="PANTHER" id="PTHR33564:SF11">
    <property type="entry name" value="OS06G0604600 PROTEIN"/>
    <property type="match status" value="1"/>
</dbReference>
<reference evidence="2 3" key="1">
    <citation type="submission" date="2023-12" db="EMBL/GenBank/DDBJ databases">
        <title>A high-quality genome assembly for Dillenia turbinata (Dilleniales).</title>
        <authorList>
            <person name="Chanderbali A."/>
        </authorList>
    </citation>
    <scope>NUCLEOTIDE SEQUENCE [LARGE SCALE GENOMIC DNA]</scope>
    <source>
        <strain evidence="2">LSX21</strain>
        <tissue evidence="2">Leaf</tissue>
    </source>
</reference>
<gene>
    <name evidence="2" type="ORF">RJ641_020152</name>
</gene>
<dbReference type="AlphaFoldDB" id="A0AAN8UGA4"/>
<accession>A0AAN8UGA4</accession>
<name>A0AAN8UGA4_9MAGN</name>
<keyword evidence="1" id="KW-0812">Transmembrane</keyword>
<dbReference type="EMBL" id="JBAMMX010000025">
    <property type="protein sequence ID" value="KAK6915035.1"/>
    <property type="molecule type" value="Genomic_DNA"/>
</dbReference>
<evidence type="ECO:0000256" key="1">
    <source>
        <dbReference type="SAM" id="Phobius"/>
    </source>
</evidence>
<organism evidence="2 3">
    <name type="scientific">Dillenia turbinata</name>
    <dbReference type="NCBI Taxonomy" id="194707"/>
    <lineage>
        <taxon>Eukaryota</taxon>
        <taxon>Viridiplantae</taxon>
        <taxon>Streptophyta</taxon>
        <taxon>Embryophyta</taxon>
        <taxon>Tracheophyta</taxon>
        <taxon>Spermatophyta</taxon>
        <taxon>Magnoliopsida</taxon>
        <taxon>eudicotyledons</taxon>
        <taxon>Gunneridae</taxon>
        <taxon>Pentapetalae</taxon>
        <taxon>Dilleniales</taxon>
        <taxon>Dilleniaceae</taxon>
        <taxon>Dillenia</taxon>
    </lineage>
</organism>
<proteinExistence type="predicted"/>
<protein>
    <submittedName>
        <fullName evidence="2">Uncharacterized protein</fullName>
    </submittedName>
</protein>
<keyword evidence="1" id="KW-0472">Membrane</keyword>
<evidence type="ECO:0000313" key="3">
    <source>
        <dbReference type="Proteomes" id="UP001370490"/>
    </source>
</evidence>
<keyword evidence="1" id="KW-1133">Transmembrane helix</keyword>